<sequence length="80" mass="9163">MTECKEAYDAVAGSKCRECQRHLDSSVKSTALCIIALYHRPRTLWIVPLQHSRIRRRSLPPPCPTYFVYQSEDGVLKGDL</sequence>
<accession>A0AAU9P4M1</accession>
<dbReference type="AlphaFoldDB" id="A0AAU9P4M1"/>
<name>A0AAU9P4M1_9ASTR</name>
<reference evidence="1 2" key="1">
    <citation type="submission" date="2022-01" db="EMBL/GenBank/DDBJ databases">
        <authorList>
            <person name="Xiong W."/>
            <person name="Schranz E."/>
        </authorList>
    </citation>
    <scope>NUCLEOTIDE SEQUENCE [LARGE SCALE GENOMIC DNA]</scope>
</reference>
<evidence type="ECO:0000313" key="1">
    <source>
        <dbReference type="EMBL" id="CAH1445135.1"/>
    </source>
</evidence>
<evidence type="ECO:0000313" key="2">
    <source>
        <dbReference type="Proteomes" id="UP001157418"/>
    </source>
</evidence>
<dbReference type="EMBL" id="CAKMRJ010005523">
    <property type="protein sequence ID" value="CAH1445135.1"/>
    <property type="molecule type" value="Genomic_DNA"/>
</dbReference>
<organism evidence="1 2">
    <name type="scientific">Lactuca virosa</name>
    <dbReference type="NCBI Taxonomy" id="75947"/>
    <lineage>
        <taxon>Eukaryota</taxon>
        <taxon>Viridiplantae</taxon>
        <taxon>Streptophyta</taxon>
        <taxon>Embryophyta</taxon>
        <taxon>Tracheophyta</taxon>
        <taxon>Spermatophyta</taxon>
        <taxon>Magnoliopsida</taxon>
        <taxon>eudicotyledons</taxon>
        <taxon>Gunneridae</taxon>
        <taxon>Pentapetalae</taxon>
        <taxon>asterids</taxon>
        <taxon>campanulids</taxon>
        <taxon>Asterales</taxon>
        <taxon>Asteraceae</taxon>
        <taxon>Cichorioideae</taxon>
        <taxon>Cichorieae</taxon>
        <taxon>Lactucinae</taxon>
        <taxon>Lactuca</taxon>
    </lineage>
</organism>
<proteinExistence type="predicted"/>
<gene>
    <name evidence="1" type="ORF">LVIROSA_LOCUS30921</name>
</gene>
<comment type="caution">
    <text evidence="1">The sequence shown here is derived from an EMBL/GenBank/DDBJ whole genome shotgun (WGS) entry which is preliminary data.</text>
</comment>
<dbReference type="Proteomes" id="UP001157418">
    <property type="component" value="Unassembled WGS sequence"/>
</dbReference>
<keyword evidence="2" id="KW-1185">Reference proteome</keyword>
<protein>
    <submittedName>
        <fullName evidence="1">Uncharacterized protein</fullName>
    </submittedName>
</protein>